<dbReference type="Proteomes" id="UP000189055">
    <property type="component" value="Chromosome"/>
</dbReference>
<evidence type="ECO:0000256" key="5">
    <source>
        <dbReference type="ARBA" id="ARBA00022801"/>
    </source>
</evidence>
<name>A0A1U9LH85_9PROT</name>
<evidence type="ECO:0000256" key="1">
    <source>
        <dbReference type="ARBA" id="ARBA00004496"/>
    </source>
</evidence>
<dbReference type="GO" id="GO:0008236">
    <property type="term" value="F:serine-type peptidase activity"/>
    <property type="evidence" value="ECO:0007669"/>
    <property type="project" value="UniProtKB-KW"/>
</dbReference>
<keyword evidence="6" id="KW-0720">Serine protease</keyword>
<evidence type="ECO:0000256" key="2">
    <source>
        <dbReference type="ARBA" id="ARBA00008524"/>
    </source>
</evidence>
<evidence type="ECO:0008006" key="9">
    <source>
        <dbReference type="Google" id="ProtNLM"/>
    </source>
</evidence>
<dbReference type="PANTHER" id="PTHR43253">
    <property type="entry name" value="TRICORN PROTEASE HOMOLOG 2-RELATED"/>
    <property type="match status" value="1"/>
</dbReference>
<accession>A0A1U9LH85</accession>
<keyword evidence="3" id="KW-0963">Cytoplasm</keyword>
<organism evidence="7 8">
    <name type="scientific">Acetobacter persici</name>
    <dbReference type="NCBI Taxonomy" id="1076596"/>
    <lineage>
        <taxon>Bacteria</taxon>
        <taxon>Pseudomonadati</taxon>
        <taxon>Pseudomonadota</taxon>
        <taxon>Alphaproteobacteria</taxon>
        <taxon>Acetobacterales</taxon>
        <taxon>Acetobacteraceae</taxon>
        <taxon>Acetobacter</taxon>
    </lineage>
</organism>
<dbReference type="STRING" id="1076596.A0U91_14295"/>
<comment type="subcellular location">
    <subcellularLocation>
        <location evidence="1">Cytoplasm</location>
    </subcellularLocation>
</comment>
<comment type="similarity">
    <text evidence="2">Belongs to the peptidase S41B family.</text>
</comment>
<dbReference type="EMBL" id="CP014687">
    <property type="protein sequence ID" value="AQT05801.1"/>
    <property type="molecule type" value="Genomic_DNA"/>
</dbReference>
<dbReference type="Gene3D" id="2.120.10.60">
    <property type="entry name" value="Tricorn protease N-terminal domain"/>
    <property type="match status" value="1"/>
</dbReference>
<dbReference type="GO" id="GO:0005737">
    <property type="term" value="C:cytoplasm"/>
    <property type="evidence" value="ECO:0007669"/>
    <property type="project" value="UniProtKB-SubCell"/>
</dbReference>
<gene>
    <name evidence="7" type="ORF">A0U91_14295</name>
</gene>
<evidence type="ECO:0000256" key="4">
    <source>
        <dbReference type="ARBA" id="ARBA00022670"/>
    </source>
</evidence>
<dbReference type="Pfam" id="PF26549">
    <property type="entry name" value="Tricorn_N"/>
    <property type="match status" value="1"/>
</dbReference>
<protein>
    <recommendedName>
        <fullName evidence="9">Peptidase S41</fullName>
    </recommendedName>
</protein>
<dbReference type="GO" id="GO:0006508">
    <property type="term" value="P:proteolysis"/>
    <property type="evidence" value="ECO:0007669"/>
    <property type="project" value="UniProtKB-KW"/>
</dbReference>
<evidence type="ECO:0000256" key="6">
    <source>
        <dbReference type="ARBA" id="ARBA00022825"/>
    </source>
</evidence>
<evidence type="ECO:0000313" key="7">
    <source>
        <dbReference type="EMBL" id="AQT05801.1"/>
    </source>
</evidence>
<keyword evidence="4" id="KW-0645">Protease</keyword>
<evidence type="ECO:0000256" key="3">
    <source>
        <dbReference type="ARBA" id="ARBA00022490"/>
    </source>
</evidence>
<keyword evidence="5" id="KW-0378">Hydrolase</keyword>
<dbReference type="KEGG" id="aper:A0U91_14295"/>
<dbReference type="AlphaFoldDB" id="A0A1U9LH85"/>
<dbReference type="RefSeq" id="WP_244284940.1">
    <property type="nucleotide sequence ID" value="NZ_CP014687.1"/>
</dbReference>
<dbReference type="PANTHER" id="PTHR43253:SF1">
    <property type="entry name" value="TRICORN PROTEASE HOMOLOG 2-RELATED"/>
    <property type="match status" value="1"/>
</dbReference>
<dbReference type="SUPFAM" id="SSF69304">
    <property type="entry name" value="Tricorn protease N-terminal domain"/>
    <property type="match status" value="1"/>
</dbReference>
<proteinExistence type="inferred from homology"/>
<dbReference type="InterPro" id="IPR012393">
    <property type="entry name" value="Tricorn_protease"/>
</dbReference>
<sequence length="263" mass="29608">MPTTGGVPRRVTYENGRIRLIGWDRNAGILFSFPAVTGPYYFYNVASIHPENGKKTLYPLANANDAALSDDGRWIYFTRFGLAMTRDNMRAYRGGGLSQLWRFDLKGGKEAERIGSHEVNLNRPMPWHDRLIVLSDENERYNLWSLATDGSDAKQLTHFTDYSVLEASISGDHIIFRKGADLYQYDLTTNQVKPVPLDLISDNTPRTPYWLAKPAKFLTDTDLSAKGDAVVFTMRGHAVVAAPSPAGRLLSQRLIRYVYGMLV</sequence>
<reference evidence="7 8" key="1">
    <citation type="submission" date="2016-03" db="EMBL/GenBank/DDBJ databases">
        <title>Acetic acid bacteria sequencing.</title>
        <authorList>
            <person name="Brandt J."/>
            <person name="Jakob F."/>
            <person name="Vogel R.F."/>
        </authorList>
    </citation>
    <scope>NUCLEOTIDE SEQUENCE [LARGE SCALE GENOMIC DNA]</scope>
    <source>
        <strain evidence="7 8">TMW2.1084</strain>
    </source>
</reference>
<evidence type="ECO:0000313" key="8">
    <source>
        <dbReference type="Proteomes" id="UP000189055"/>
    </source>
</evidence>